<keyword evidence="12" id="KW-1185">Reference proteome</keyword>
<keyword evidence="6" id="KW-0256">Endoplasmic reticulum</keyword>
<reference evidence="11" key="2">
    <citation type="submission" date="2020-06" db="EMBL/GenBank/DDBJ databases">
        <authorList>
            <person name="Sheffer M."/>
        </authorList>
    </citation>
    <scope>NUCLEOTIDE SEQUENCE</scope>
</reference>
<keyword evidence="4 11" id="KW-0808">Transferase</keyword>
<evidence type="ECO:0000256" key="1">
    <source>
        <dbReference type="ARBA" id="ARBA00004477"/>
    </source>
</evidence>
<gene>
    <name evidence="11" type="ORF">HNY73_018089</name>
</gene>
<feature type="transmembrane region" description="Helical" evidence="10">
    <location>
        <begin position="7"/>
        <end position="29"/>
    </location>
</feature>
<protein>
    <submittedName>
        <fullName evidence="11">GPI ethanolamine phosphate transferase 3 like protein</fullName>
    </submittedName>
</protein>
<dbReference type="EMBL" id="JABXBU010002228">
    <property type="protein sequence ID" value="KAF8770580.1"/>
    <property type="molecule type" value="Genomic_DNA"/>
</dbReference>
<evidence type="ECO:0000256" key="4">
    <source>
        <dbReference type="ARBA" id="ARBA00022679"/>
    </source>
</evidence>
<evidence type="ECO:0000256" key="10">
    <source>
        <dbReference type="SAM" id="Phobius"/>
    </source>
</evidence>
<dbReference type="CDD" id="cd16023">
    <property type="entry name" value="GPI_EPT_3"/>
    <property type="match status" value="1"/>
</dbReference>
<evidence type="ECO:0000313" key="12">
    <source>
        <dbReference type="Proteomes" id="UP000807504"/>
    </source>
</evidence>
<dbReference type="PANTHER" id="PTHR23071:SF1">
    <property type="entry name" value="GPI ETHANOLAMINE PHOSPHATE TRANSFERASE 3"/>
    <property type="match status" value="1"/>
</dbReference>
<keyword evidence="9" id="KW-0325">Glycoprotein</keyword>
<evidence type="ECO:0000256" key="3">
    <source>
        <dbReference type="ARBA" id="ARBA00022502"/>
    </source>
</evidence>
<organism evidence="11 12">
    <name type="scientific">Argiope bruennichi</name>
    <name type="common">Wasp spider</name>
    <name type="synonym">Aranea bruennichi</name>
    <dbReference type="NCBI Taxonomy" id="94029"/>
    <lineage>
        <taxon>Eukaryota</taxon>
        <taxon>Metazoa</taxon>
        <taxon>Ecdysozoa</taxon>
        <taxon>Arthropoda</taxon>
        <taxon>Chelicerata</taxon>
        <taxon>Arachnida</taxon>
        <taxon>Araneae</taxon>
        <taxon>Araneomorphae</taxon>
        <taxon>Entelegynae</taxon>
        <taxon>Araneoidea</taxon>
        <taxon>Araneidae</taxon>
        <taxon>Argiope</taxon>
    </lineage>
</organism>
<evidence type="ECO:0000256" key="5">
    <source>
        <dbReference type="ARBA" id="ARBA00022692"/>
    </source>
</evidence>
<evidence type="ECO:0000313" key="11">
    <source>
        <dbReference type="EMBL" id="KAF8770580.1"/>
    </source>
</evidence>
<evidence type="ECO:0000256" key="8">
    <source>
        <dbReference type="ARBA" id="ARBA00023136"/>
    </source>
</evidence>
<proteinExistence type="predicted"/>
<keyword evidence="7 10" id="KW-1133">Transmembrane helix</keyword>
<dbReference type="SUPFAM" id="SSF53649">
    <property type="entry name" value="Alkaline phosphatase-like"/>
    <property type="match status" value="1"/>
</dbReference>
<name>A0A8T0ED58_ARGBR</name>
<dbReference type="Proteomes" id="UP000807504">
    <property type="component" value="Unassembled WGS sequence"/>
</dbReference>
<keyword evidence="5 10" id="KW-0812">Transmembrane</keyword>
<dbReference type="InterPro" id="IPR017850">
    <property type="entry name" value="Alkaline_phosphatase_core_sf"/>
</dbReference>
<comment type="subcellular location">
    <subcellularLocation>
        <location evidence="1">Endoplasmic reticulum membrane</location>
        <topology evidence="1">Multi-pass membrane protein</topology>
    </subcellularLocation>
</comment>
<keyword evidence="3" id="KW-0337">GPI-anchor biosynthesis</keyword>
<evidence type="ECO:0000256" key="6">
    <source>
        <dbReference type="ARBA" id="ARBA00022824"/>
    </source>
</evidence>
<comment type="pathway">
    <text evidence="2">Glycolipid biosynthesis; glycosylphosphatidylinositol-anchor biosynthesis.</text>
</comment>
<dbReference type="InterPro" id="IPR039524">
    <property type="entry name" value="PIGO/GPI13"/>
</dbReference>
<dbReference type="PANTHER" id="PTHR23071">
    <property type="entry name" value="PHOSPHATIDYLINOSITOL GLYCAN"/>
    <property type="match status" value="1"/>
</dbReference>
<dbReference type="Gene3D" id="3.40.720.10">
    <property type="entry name" value="Alkaline Phosphatase, subunit A"/>
    <property type="match status" value="1"/>
</dbReference>
<keyword evidence="8 10" id="KW-0472">Membrane</keyword>
<reference evidence="11" key="1">
    <citation type="journal article" date="2020" name="bioRxiv">
        <title>Chromosome-level reference genome of the European wasp spider Argiope bruennichi: a resource for studies on range expansion and evolutionary adaptation.</title>
        <authorList>
            <person name="Sheffer M.M."/>
            <person name="Hoppe A."/>
            <person name="Krehenwinkel H."/>
            <person name="Uhl G."/>
            <person name="Kuss A.W."/>
            <person name="Jensen L."/>
            <person name="Jensen C."/>
            <person name="Gillespie R.G."/>
            <person name="Hoff K.J."/>
            <person name="Prost S."/>
        </authorList>
    </citation>
    <scope>NUCLEOTIDE SEQUENCE</scope>
</reference>
<dbReference type="GO" id="GO:0051377">
    <property type="term" value="F:mannose-ethanolamine phosphotransferase activity"/>
    <property type="evidence" value="ECO:0007669"/>
    <property type="project" value="InterPro"/>
</dbReference>
<dbReference type="GO" id="GO:0006506">
    <property type="term" value="P:GPI anchor biosynthetic process"/>
    <property type="evidence" value="ECO:0007669"/>
    <property type="project" value="UniProtKB-KW"/>
</dbReference>
<evidence type="ECO:0000256" key="7">
    <source>
        <dbReference type="ARBA" id="ARBA00022989"/>
    </source>
</evidence>
<dbReference type="InterPro" id="IPR037675">
    <property type="entry name" value="PIG-O_N"/>
</dbReference>
<sequence>MSLKNCLIVLWVYILYVLGIWFFLSGYLLKRIVVHQNSTVTDSIGRDIDCKNVLSLRHMNFYEKEEKIPQYSKNKNYLKRFDRAIIIVIDALRFDFVLHHPEDTGENFYLNKMPVFKEIMEKNKNNALLFRLTADPPTTTLQRLKGLTTGSLPTFIDLSLNFASSEISEDNFIRQMNKYNKRIVFMGDDTWDNLFPNAFHRKFPFPSFNVKDLDTVDDGILKHLYDEMEKNDSEVIIAHFLGVDHCGHRYGPKHPEMSRKLQQMNSVIHRS</sequence>
<evidence type="ECO:0000256" key="2">
    <source>
        <dbReference type="ARBA" id="ARBA00004687"/>
    </source>
</evidence>
<dbReference type="GO" id="GO:0005789">
    <property type="term" value="C:endoplasmic reticulum membrane"/>
    <property type="evidence" value="ECO:0007669"/>
    <property type="project" value="UniProtKB-SubCell"/>
</dbReference>
<accession>A0A8T0ED58</accession>
<dbReference type="AlphaFoldDB" id="A0A8T0ED58"/>
<evidence type="ECO:0000256" key="9">
    <source>
        <dbReference type="ARBA" id="ARBA00023180"/>
    </source>
</evidence>
<comment type="caution">
    <text evidence="11">The sequence shown here is derived from an EMBL/GenBank/DDBJ whole genome shotgun (WGS) entry which is preliminary data.</text>
</comment>